<dbReference type="Proteomes" id="UP000249782">
    <property type="component" value="Unassembled WGS sequence"/>
</dbReference>
<dbReference type="GO" id="GO:0003676">
    <property type="term" value="F:nucleic acid binding"/>
    <property type="evidence" value="ECO:0007669"/>
    <property type="project" value="InterPro"/>
</dbReference>
<keyword evidence="4" id="KW-0812">Transmembrane</keyword>
<dbReference type="Gene3D" id="2.40.50.90">
    <property type="match status" value="1"/>
</dbReference>
<dbReference type="GO" id="GO:0016787">
    <property type="term" value="F:hydrolase activity"/>
    <property type="evidence" value="ECO:0007669"/>
    <property type="project" value="UniProtKB-KW"/>
</dbReference>
<gene>
    <name evidence="6" type="ORF">DPC56_07415</name>
</gene>
<proteinExistence type="predicted"/>
<keyword evidence="4" id="KW-0472">Membrane</keyword>
<name>A0A328PFI1_9EURY</name>
<dbReference type="AlphaFoldDB" id="A0A328PFI1"/>
<dbReference type="GO" id="GO:0004519">
    <property type="term" value="F:endonuclease activity"/>
    <property type="evidence" value="ECO:0007669"/>
    <property type="project" value="UniProtKB-KW"/>
</dbReference>
<keyword evidence="7" id="KW-1185">Reference proteome</keyword>
<evidence type="ECO:0000259" key="5">
    <source>
        <dbReference type="PROSITE" id="PS50830"/>
    </source>
</evidence>
<reference evidence="6 7" key="1">
    <citation type="submission" date="2018-06" db="EMBL/GenBank/DDBJ databases">
        <title>Draft genome sequence of hyperthermophilic methanogen Methanothermobacter tenebrarum sp. MCM-B 1447.</title>
        <authorList>
            <person name="Pore S.D."/>
            <person name="Dagar S."/>
            <person name="Dhakephalkar P.K."/>
        </authorList>
    </citation>
    <scope>NUCLEOTIDE SEQUENCE [LARGE SCALE GENOMIC DNA]</scope>
    <source>
        <strain evidence="6 7">MCM B 1447</strain>
    </source>
</reference>
<keyword evidence="2" id="KW-0255">Endonuclease</keyword>
<dbReference type="OrthoDB" id="3327at2157"/>
<sequence length="170" mass="18552">MASKKDDTISAALIGLCCLGILILVVIGGLLPESDTGDNITSDIDKGNETTLPANNTSGQNIYEASGYCYHVVDGDTIDVEGVGRIRLVGVNTPERGQPGYQEAKDFVEEMCLGKTVHLDIDDAKNRDKYGRILAVVYVDGMNLNAELLRRGYAEIMYIPPSEFDPYTWT</sequence>
<evidence type="ECO:0000313" key="7">
    <source>
        <dbReference type="Proteomes" id="UP000249782"/>
    </source>
</evidence>
<evidence type="ECO:0000313" key="6">
    <source>
        <dbReference type="EMBL" id="RAO78575.1"/>
    </source>
</evidence>
<keyword evidence="3" id="KW-0378">Hydrolase</keyword>
<dbReference type="InterPro" id="IPR016071">
    <property type="entry name" value="Staphylococal_nuclease_OB-fold"/>
</dbReference>
<comment type="caution">
    <text evidence="6">The sequence shown here is derived from an EMBL/GenBank/DDBJ whole genome shotgun (WGS) entry which is preliminary data.</text>
</comment>
<dbReference type="PANTHER" id="PTHR12302:SF3">
    <property type="entry name" value="SERINE_THREONINE-PROTEIN KINASE 31"/>
    <property type="match status" value="1"/>
</dbReference>
<keyword evidence="4" id="KW-1133">Transmembrane helix</keyword>
<feature type="domain" description="TNase-like" evidence="5">
    <location>
        <begin position="63"/>
        <end position="170"/>
    </location>
</feature>
<dbReference type="PROSITE" id="PS01284">
    <property type="entry name" value="TNASE_2"/>
    <property type="match status" value="1"/>
</dbReference>
<evidence type="ECO:0000256" key="2">
    <source>
        <dbReference type="ARBA" id="ARBA00022759"/>
    </source>
</evidence>
<dbReference type="InterPro" id="IPR002071">
    <property type="entry name" value="Thermonucl_AS"/>
</dbReference>
<keyword evidence="1" id="KW-0540">Nuclease</keyword>
<feature type="transmembrane region" description="Helical" evidence="4">
    <location>
        <begin position="12"/>
        <end position="31"/>
    </location>
</feature>
<dbReference type="PROSITE" id="PS50830">
    <property type="entry name" value="TNASE_3"/>
    <property type="match status" value="1"/>
</dbReference>
<dbReference type="Pfam" id="PF00565">
    <property type="entry name" value="SNase"/>
    <property type="match status" value="1"/>
</dbReference>
<evidence type="ECO:0000256" key="3">
    <source>
        <dbReference type="ARBA" id="ARBA00022801"/>
    </source>
</evidence>
<organism evidence="6 7">
    <name type="scientific">Methanothermobacter tenebrarum</name>
    <dbReference type="NCBI Taxonomy" id="680118"/>
    <lineage>
        <taxon>Archaea</taxon>
        <taxon>Methanobacteriati</taxon>
        <taxon>Methanobacteriota</taxon>
        <taxon>Methanomada group</taxon>
        <taxon>Methanobacteria</taxon>
        <taxon>Methanobacteriales</taxon>
        <taxon>Methanobacteriaceae</taxon>
        <taxon>Methanothermobacter</taxon>
    </lineage>
</organism>
<dbReference type="SMART" id="SM00318">
    <property type="entry name" value="SNc"/>
    <property type="match status" value="1"/>
</dbReference>
<dbReference type="RefSeq" id="WP_112094441.1">
    <property type="nucleotide sequence ID" value="NZ_QLOE01000011.1"/>
</dbReference>
<dbReference type="SUPFAM" id="SSF50199">
    <property type="entry name" value="Staphylococcal nuclease"/>
    <property type="match status" value="1"/>
</dbReference>
<protein>
    <submittedName>
        <fullName evidence="6">Thermonuclease family protein</fullName>
    </submittedName>
</protein>
<dbReference type="InterPro" id="IPR035437">
    <property type="entry name" value="SNase_OB-fold_sf"/>
</dbReference>
<dbReference type="PANTHER" id="PTHR12302">
    <property type="entry name" value="EBNA2 BINDING PROTEIN P100"/>
    <property type="match status" value="1"/>
</dbReference>
<accession>A0A328PFI1</accession>
<evidence type="ECO:0000256" key="4">
    <source>
        <dbReference type="SAM" id="Phobius"/>
    </source>
</evidence>
<dbReference type="EMBL" id="QLOE01000011">
    <property type="protein sequence ID" value="RAO78575.1"/>
    <property type="molecule type" value="Genomic_DNA"/>
</dbReference>
<evidence type="ECO:0000256" key="1">
    <source>
        <dbReference type="ARBA" id="ARBA00022722"/>
    </source>
</evidence>